<dbReference type="PROSITE" id="PS51192">
    <property type="entry name" value="HELICASE_ATP_BIND_1"/>
    <property type="match status" value="1"/>
</dbReference>
<sequence>MDNPRDISSSRIEEILKVHNVFLGLLSEYPRPSKPIKPFVALKVIEAWSCDLCYSYNPFFGTSTSRRDNHFRTKHAQNFQNREDHQSLVYTQTFCNGWSNNSYHFEVDETLVVDVASDAPYITRSATAEELCQIMKNRFTVASAPLSTGQTLKDTQPALYWTGWAAHVSDRNPEFLRLLIEYPAAATNNCQPDLLREIADEAKKVFLSEQELLDGRSGILRKLLVDTGKGTVVESYGQLLSRWVCFVLRLFQRQNAGDSDYVVTFTDRQKDVCTYALQWCHKHAKARKLGIRYIILRMARSFWAPEPLQESFAHLEKDQLDDPTTRFGCLLNLRLDGTFVSPSNMLHNLTMIKYIIRQMLLAWSVDRAIERSNSGDPVTAHFVLSSLGNALADDQLTPFAHICLATAHASRYARTTSFLPNVMWTSRTALSIDGSAVDFHDYQKMLKDRLDRLEELVHGSGGLLMDIPLADIGFTTTEQTHIHDEFSETRSGYSFLTDPKNPFSAMQFNLIDAIFKYRPGRLARGLHKSNDEKASITWDEKSVAEWLNIYDECTLELCTLIHAVGGQPACGVESCLLKLVNTPYRVRGVYAWRPGTLVFVLLYSKTTSMTGLDRVVAHAVPWRVGRLFLIINALARPLAGILVERSRGPLARIVQETSAFPIRGVEMTSTQLSDRLRTWFTQGLGVSLGIRAFRHFVIACQRKLMPEAFAPIQEAMAVVDTQSGHTSDTGNDVYAIDASEIHLLSPTSVIKSVYCSLRWAQILFPAGVLSNTETSEAVAADEVISSHSSTMRPSSISKSDITQAVLEALQDKALISQLSQHIGQHMVDTILATGKSIRVYNNSPPAARLVEPKHLVLLKRYQGDSNASWRSVSQGQALVHALARERSLLVILPTGGGKSVLFGCLPLIESGFTLVLFPFVALYKDQLHAAEERHNNLLRSDRQLGRSLRMVEWEPRLLLNENVGLVAVTVDTFVRPECQIWIDQNRRNLNRIVFDEVHVAVTQADFRPCMILLQALTRQGVPILGLSATIPPSMEDNLHESLGRPLFTVVREPTQRPNIEYHIARYSTEAEARIAFIRQVKHFQSLLLPGEGLLVICQTNKEVKDWARTFGAYGYCSALNQDFNEEATRNLLDWTSGRSQILVGTTAVGTGLNHKAVRGVFHWGPPYGPDDFQQGSGRGGRDDLPAVSITVHWDPRLPSIGNNYRGKPIIDYMLDEEECIQLTMSRWFDGENIAVSCSGGINFRDCFRCRSAHLRATHRDGIALAGPEEPPSTNQVRDPNLLILHEIPRDVCTNSIHPPRRNATLIGPSTSHEEASTSIQLKATSKQPETTQSITMILPPLLEPAAPIVIQPGKLQKHVNTQHPLSLEQHHFALMH</sequence>
<dbReference type="Gene3D" id="3.40.50.300">
    <property type="entry name" value="P-loop containing nucleotide triphosphate hydrolases"/>
    <property type="match status" value="2"/>
</dbReference>
<dbReference type="SMART" id="SM00490">
    <property type="entry name" value="HELICc"/>
    <property type="match status" value="1"/>
</dbReference>
<dbReference type="InterPro" id="IPR001650">
    <property type="entry name" value="Helicase_C-like"/>
</dbReference>
<proteinExistence type="inferred from homology"/>
<dbReference type="PANTHER" id="PTHR13710:SF154">
    <property type="entry name" value="RECQ HELICASE, PUTATIVE (AFU_ORTHOLOGUE AFUA_6G14720)-RELATED"/>
    <property type="match status" value="1"/>
</dbReference>
<dbReference type="PROSITE" id="PS51194">
    <property type="entry name" value="HELICASE_CTER"/>
    <property type="match status" value="1"/>
</dbReference>
<evidence type="ECO:0000259" key="7">
    <source>
        <dbReference type="PROSITE" id="PS51192"/>
    </source>
</evidence>
<protein>
    <recommendedName>
        <fullName evidence="5">DNA 3'-5' helicase</fullName>
        <ecNumber evidence="5">5.6.2.4</ecNumber>
    </recommendedName>
</protein>
<dbReference type="GeneID" id="67029145"/>
<keyword evidence="3" id="KW-0067">ATP-binding</keyword>
<feature type="domain" description="Helicase C-terminal" evidence="8">
    <location>
        <begin position="1079"/>
        <end position="1221"/>
    </location>
</feature>
<dbReference type="SMART" id="SM00487">
    <property type="entry name" value="DEXDc"/>
    <property type="match status" value="1"/>
</dbReference>
<evidence type="ECO:0000259" key="8">
    <source>
        <dbReference type="PROSITE" id="PS51194"/>
    </source>
</evidence>
<dbReference type="GO" id="GO:0003676">
    <property type="term" value="F:nucleic acid binding"/>
    <property type="evidence" value="ECO:0007669"/>
    <property type="project" value="InterPro"/>
</dbReference>
<reference evidence="9" key="1">
    <citation type="submission" date="2020-05" db="EMBL/GenBank/DDBJ databases">
        <title>Evolutionary and genomic comparisons of hybrid uninucleate and nonhybrid Rhizoctonia fungi.</title>
        <authorList>
            <person name="Li C."/>
            <person name="Chen X."/>
        </authorList>
    </citation>
    <scope>NUCLEOTIDE SEQUENCE</scope>
    <source>
        <strain evidence="9">AG-1 IA</strain>
    </source>
</reference>
<dbReference type="InterPro" id="IPR027417">
    <property type="entry name" value="P-loop_NTPase"/>
</dbReference>
<dbReference type="GO" id="GO:0043138">
    <property type="term" value="F:3'-5' DNA helicase activity"/>
    <property type="evidence" value="ECO:0007669"/>
    <property type="project" value="UniProtKB-EC"/>
</dbReference>
<evidence type="ECO:0000256" key="1">
    <source>
        <dbReference type="ARBA" id="ARBA00005446"/>
    </source>
</evidence>
<evidence type="ECO:0000313" key="10">
    <source>
        <dbReference type="Proteomes" id="UP000650533"/>
    </source>
</evidence>
<dbReference type="InterPro" id="IPR011545">
    <property type="entry name" value="DEAD/DEAH_box_helicase_dom"/>
</dbReference>
<evidence type="ECO:0000313" key="9">
    <source>
        <dbReference type="EMBL" id="QRW21877.1"/>
    </source>
</evidence>
<dbReference type="Proteomes" id="UP000650533">
    <property type="component" value="Chromosome 7"/>
</dbReference>
<evidence type="ECO:0000256" key="2">
    <source>
        <dbReference type="ARBA" id="ARBA00022741"/>
    </source>
</evidence>
<evidence type="ECO:0000256" key="3">
    <source>
        <dbReference type="ARBA" id="ARBA00022840"/>
    </source>
</evidence>
<feature type="compositionally biased region" description="Polar residues" evidence="6">
    <location>
        <begin position="1316"/>
        <end position="1330"/>
    </location>
</feature>
<comment type="catalytic activity">
    <reaction evidence="4">
        <text>Couples ATP hydrolysis with the unwinding of duplex DNA by translocating in the 3'-5' direction.</text>
        <dbReference type="EC" id="5.6.2.4"/>
    </reaction>
</comment>
<dbReference type="RefSeq" id="XP_043182114.1">
    <property type="nucleotide sequence ID" value="XM_043326682.1"/>
</dbReference>
<dbReference type="GO" id="GO:0005737">
    <property type="term" value="C:cytoplasm"/>
    <property type="evidence" value="ECO:0007669"/>
    <property type="project" value="TreeGrafter"/>
</dbReference>
<dbReference type="SUPFAM" id="SSF52540">
    <property type="entry name" value="P-loop containing nucleoside triphosphate hydrolases"/>
    <property type="match status" value="1"/>
</dbReference>
<dbReference type="PANTHER" id="PTHR13710">
    <property type="entry name" value="DNA HELICASE RECQ FAMILY MEMBER"/>
    <property type="match status" value="1"/>
</dbReference>
<dbReference type="GO" id="GO:0009378">
    <property type="term" value="F:four-way junction helicase activity"/>
    <property type="evidence" value="ECO:0007669"/>
    <property type="project" value="TreeGrafter"/>
</dbReference>
<organism evidence="9 10">
    <name type="scientific">Rhizoctonia solani</name>
    <dbReference type="NCBI Taxonomy" id="456999"/>
    <lineage>
        <taxon>Eukaryota</taxon>
        <taxon>Fungi</taxon>
        <taxon>Dikarya</taxon>
        <taxon>Basidiomycota</taxon>
        <taxon>Agaricomycotina</taxon>
        <taxon>Agaricomycetes</taxon>
        <taxon>Cantharellales</taxon>
        <taxon>Ceratobasidiaceae</taxon>
        <taxon>Rhizoctonia</taxon>
    </lineage>
</organism>
<dbReference type="GO" id="GO:0005694">
    <property type="term" value="C:chromosome"/>
    <property type="evidence" value="ECO:0007669"/>
    <property type="project" value="TreeGrafter"/>
</dbReference>
<dbReference type="KEGG" id="rsx:RhiXN_06866"/>
<dbReference type="GO" id="GO:0000724">
    <property type="term" value="P:double-strand break repair via homologous recombination"/>
    <property type="evidence" value="ECO:0007669"/>
    <property type="project" value="TreeGrafter"/>
</dbReference>
<keyword evidence="2" id="KW-0547">Nucleotide-binding</keyword>
<evidence type="ECO:0000256" key="6">
    <source>
        <dbReference type="SAM" id="MobiDB-lite"/>
    </source>
</evidence>
<gene>
    <name evidence="9" type="ORF">RhiXN_06866</name>
</gene>
<feature type="region of interest" description="Disordered" evidence="6">
    <location>
        <begin position="1298"/>
        <end position="1330"/>
    </location>
</feature>
<feature type="domain" description="Helicase ATP-binding" evidence="7">
    <location>
        <begin position="879"/>
        <end position="1048"/>
    </location>
</feature>
<name>A0A8H8P034_9AGAM</name>
<comment type="similarity">
    <text evidence="1">Belongs to the helicase family. RecQ subfamily.</text>
</comment>
<dbReference type="EMBL" id="CP059664">
    <property type="protein sequence ID" value="QRW21877.1"/>
    <property type="molecule type" value="Genomic_DNA"/>
</dbReference>
<dbReference type="EC" id="5.6.2.4" evidence="5"/>
<evidence type="ECO:0000256" key="5">
    <source>
        <dbReference type="ARBA" id="ARBA00034808"/>
    </source>
</evidence>
<dbReference type="Pfam" id="PF00271">
    <property type="entry name" value="Helicase_C"/>
    <property type="match status" value="1"/>
</dbReference>
<evidence type="ECO:0000256" key="4">
    <source>
        <dbReference type="ARBA" id="ARBA00034617"/>
    </source>
</evidence>
<dbReference type="GO" id="GO:0005524">
    <property type="term" value="F:ATP binding"/>
    <property type="evidence" value="ECO:0007669"/>
    <property type="project" value="UniProtKB-KW"/>
</dbReference>
<accession>A0A8H8P034</accession>
<dbReference type="Pfam" id="PF00270">
    <property type="entry name" value="DEAD"/>
    <property type="match status" value="1"/>
</dbReference>
<keyword evidence="9" id="KW-0378">Hydrolase</keyword>
<keyword evidence="9" id="KW-0347">Helicase</keyword>
<dbReference type="InterPro" id="IPR014001">
    <property type="entry name" value="Helicase_ATP-bd"/>
</dbReference>